<name>A0A7J7WW08_MYOMY</name>
<dbReference type="Proteomes" id="UP000527355">
    <property type="component" value="Unassembled WGS sequence"/>
</dbReference>
<comment type="caution">
    <text evidence="1">The sequence shown here is derived from an EMBL/GenBank/DDBJ whole genome shotgun (WGS) entry which is preliminary data.</text>
</comment>
<proteinExistence type="predicted"/>
<organism evidence="1 2">
    <name type="scientific">Myotis myotis</name>
    <name type="common">Greater mouse-eared bat</name>
    <name type="synonym">Vespertilio myotis</name>
    <dbReference type="NCBI Taxonomy" id="51298"/>
    <lineage>
        <taxon>Eukaryota</taxon>
        <taxon>Metazoa</taxon>
        <taxon>Chordata</taxon>
        <taxon>Craniata</taxon>
        <taxon>Vertebrata</taxon>
        <taxon>Euteleostomi</taxon>
        <taxon>Mammalia</taxon>
        <taxon>Eutheria</taxon>
        <taxon>Laurasiatheria</taxon>
        <taxon>Chiroptera</taxon>
        <taxon>Yangochiroptera</taxon>
        <taxon>Vespertilionidae</taxon>
        <taxon>Myotis</taxon>
    </lineage>
</organism>
<reference evidence="1 2" key="1">
    <citation type="journal article" date="2020" name="Nature">
        <title>Six reference-quality genomes reveal evolution of bat adaptations.</title>
        <authorList>
            <person name="Jebb D."/>
            <person name="Huang Z."/>
            <person name="Pippel M."/>
            <person name="Hughes G.M."/>
            <person name="Lavrichenko K."/>
            <person name="Devanna P."/>
            <person name="Winkler S."/>
            <person name="Jermiin L.S."/>
            <person name="Skirmuntt E.C."/>
            <person name="Katzourakis A."/>
            <person name="Burkitt-Gray L."/>
            <person name="Ray D.A."/>
            <person name="Sullivan K.A.M."/>
            <person name="Roscito J.G."/>
            <person name="Kirilenko B.M."/>
            <person name="Davalos L.M."/>
            <person name="Corthals A.P."/>
            <person name="Power M.L."/>
            <person name="Jones G."/>
            <person name="Ransome R.D."/>
            <person name="Dechmann D.K.N."/>
            <person name="Locatelli A.G."/>
            <person name="Puechmaille S.J."/>
            <person name="Fedrigo O."/>
            <person name="Jarvis E.D."/>
            <person name="Hiller M."/>
            <person name="Vernes S.C."/>
            <person name="Myers E.W."/>
            <person name="Teeling E.C."/>
        </authorList>
    </citation>
    <scope>NUCLEOTIDE SEQUENCE [LARGE SCALE GENOMIC DNA]</scope>
    <source>
        <strain evidence="1">MMyoMyo1</strain>
        <tissue evidence="1">Flight muscle</tissue>
    </source>
</reference>
<dbReference type="EMBL" id="JABWUV010000007">
    <property type="protein sequence ID" value="KAF6341488.1"/>
    <property type="molecule type" value="Genomic_DNA"/>
</dbReference>
<keyword evidence="2" id="KW-1185">Reference proteome</keyword>
<protein>
    <submittedName>
        <fullName evidence="1">Uncharacterized protein</fullName>
    </submittedName>
</protein>
<accession>A0A7J7WW08</accession>
<sequence>MQLKLCEHKNLHSQISREKKKDYKRIKINGKGHLNRSRRQKDLPLNTKLSCYQLTKSLANESPLNGNILSKE</sequence>
<dbReference type="AlphaFoldDB" id="A0A7J7WW08"/>
<evidence type="ECO:0000313" key="2">
    <source>
        <dbReference type="Proteomes" id="UP000527355"/>
    </source>
</evidence>
<evidence type="ECO:0000313" key="1">
    <source>
        <dbReference type="EMBL" id="KAF6341488.1"/>
    </source>
</evidence>
<gene>
    <name evidence="1" type="ORF">mMyoMyo1_011906</name>
</gene>